<protein>
    <recommendedName>
        <fullName evidence="8">HAD family hydrolase</fullName>
    </recommendedName>
</protein>
<evidence type="ECO:0000256" key="4">
    <source>
        <dbReference type="ARBA" id="ARBA00022989"/>
    </source>
</evidence>
<dbReference type="GO" id="GO:0016020">
    <property type="term" value="C:membrane"/>
    <property type="evidence" value="ECO:0007669"/>
    <property type="project" value="UniProtKB-SubCell"/>
</dbReference>
<reference evidence="6 7" key="1">
    <citation type="submission" date="2016-10" db="EMBL/GenBank/DDBJ databases">
        <title>WGS of isloates from the oral cavity of healthy individuals.</title>
        <authorList>
            <person name="Sharma S."/>
            <person name="Pal V.K."/>
            <person name="Patil P.B."/>
            <person name="Korpole S."/>
            <person name="Grover V."/>
        </authorList>
    </citation>
    <scope>NUCLEOTIDE SEQUENCE [LARGE SCALE GENOMIC DNA]</scope>
    <source>
        <strain evidence="6 7">DISK12</strain>
    </source>
</reference>
<evidence type="ECO:0000313" key="6">
    <source>
        <dbReference type="EMBL" id="PJZ16011.1"/>
    </source>
</evidence>
<keyword evidence="3" id="KW-0812">Transmembrane</keyword>
<dbReference type="InterPro" id="IPR023299">
    <property type="entry name" value="ATPase_P-typ_cyto_dom_N"/>
</dbReference>
<comment type="subcellular location">
    <subcellularLocation>
        <location evidence="1">Membrane</location>
    </subcellularLocation>
</comment>
<evidence type="ECO:0008006" key="8">
    <source>
        <dbReference type="Google" id="ProtNLM"/>
    </source>
</evidence>
<evidence type="ECO:0000313" key="7">
    <source>
        <dbReference type="Proteomes" id="UP000231914"/>
    </source>
</evidence>
<dbReference type="AlphaFoldDB" id="A0A2M9WLQ4"/>
<dbReference type="SUPFAM" id="SSF81660">
    <property type="entry name" value="Metal cation-transporting ATPase, ATP-binding domain N"/>
    <property type="match status" value="1"/>
</dbReference>
<dbReference type="Pfam" id="PF00702">
    <property type="entry name" value="Hydrolase"/>
    <property type="match status" value="1"/>
</dbReference>
<evidence type="ECO:0000256" key="3">
    <source>
        <dbReference type="ARBA" id="ARBA00022692"/>
    </source>
</evidence>
<comment type="caution">
    <text evidence="6">The sequence shown here is derived from an EMBL/GenBank/DDBJ whole genome shotgun (WGS) entry which is preliminary data.</text>
</comment>
<evidence type="ECO:0000256" key="2">
    <source>
        <dbReference type="ARBA" id="ARBA00006024"/>
    </source>
</evidence>
<accession>A0A2M9WLQ4</accession>
<dbReference type="PROSITE" id="PS00154">
    <property type="entry name" value="ATPASE_E1_E2"/>
    <property type="match status" value="1"/>
</dbReference>
<keyword evidence="4" id="KW-1133">Transmembrane helix</keyword>
<dbReference type="Gene3D" id="3.40.50.1000">
    <property type="entry name" value="HAD superfamily/HAD-like"/>
    <property type="match status" value="1"/>
</dbReference>
<dbReference type="GO" id="GO:0022857">
    <property type="term" value="F:transmembrane transporter activity"/>
    <property type="evidence" value="ECO:0007669"/>
    <property type="project" value="TreeGrafter"/>
</dbReference>
<dbReference type="InterPro" id="IPR018303">
    <property type="entry name" value="ATPase_P-typ_P_site"/>
</dbReference>
<dbReference type="InterPro" id="IPR023214">
    <property type="entry name" value="HAD_sf"/>
</dbReference>
<dbReference type="GO" id="GO:0000166">
    <property type="term" value="F:nucleotide binding"/>
    <property type="evidence" value="ECO:0007669"/>
    <property type="project" value="InterPro"/>
</dbReference>
<gene>
    <name evidence="6" type="ORF">BHU41_01380</name>
</gene>
<evidence type="ECO:0000256" key="5">
    <source>
        <dbReference type="ARBA" id="ARBA00023136"/>
    </source>
</evidence>
<dbReference type="Proteomes" id="UP000231914">
    <property type="component" value="Unassembled WGS sequence"/>
</dbReference>
<dbReference type="Gene3D" id="3.40.1110.10">
    <property type="entry name" value="Calcium-transporting ATPase, cytoplasmic domain N"/>
    <property type="match status" value="1"/>
</dbReference>
<sequence>MDQTHRIDEIAFDKTGTLIIGRPEVSAIEVLNGPKDEIIKLAAQIERQSNHPLAQAIAKLNKQKPDSIKVETVKGKGIIATLNNQKYYLGNQKLIVENTRANAKLCETIDHLSQLGNSIVTFANEDQSQLAVFGIKVPI</sequence>
<dbReference type="EMBL" id="MKXG01000207">
    <property type="protein sequence ID" value="PJZ16011.1"/>
    <property type="molecule type" value="Genomic_DNA"/>
</dbReference>
<organism evidence="6 7">
    <name type="scientific">Lactobacillus crispatus</name>
    <dbReference type="NCBI Taxonomy" id="47770"/>
    <lineage>
        <taxon>Bacteria</taxon>
        <taxon>Bacillati</taxon>
        <taxon>Bacillota</taxon>
        <taxon>Bacilli</taxon>
        <taxon>Lactobacillales</taxon>
        <taxon>Lactobacillaceae</taxon>
        <taxon>Lactobacillus</taxon>
    </lineage>
</organism>
<comment type="similarity">
    <text evidence="2">Belongs to the cation transport ATPase (P-type) (TC 3.A.3) family. Type IB subfamily.</text>
</comment>
<dbReference type="PANTHER" id="PTHR48085">
    <property type="entry name" value="CADMIUM/ZINC-TRANSPORTING ATPASE HMA2-RELATED"/>
    <property type="match status" value="1"/>
</dbReference>
<evidence type="ECO:0000256" key="1">
    <source>
        <dbReference type="ARBA" id="ARBA00004370"/>
    </source>
</evidence>
<proteinExistence type="inferred from homology"/>
<name>A0A2M9WLQ4_9LACO</name>
<keyword evidence="5" id="KW-0472">Membrane</keyword>
<dbReference type="InterPro" id="IPR051014">
    <property type="entry name" value="Cation_Transport_ATPase_IB"/>
</dbReference>